<dbReference type="Pfam" id="PF00534">
    <property type="entry name" value="Glycos_transf_1"/>
    <property type="match status" value="1"/>
</dbReference>
<dbReference type="InterPro" id="IPR001296">
    <property type="entry name" value="Glyco_trans_1"/>
</dbReference>
<protein>
    <submittedName>
        <fullName evidence="2">Glycosyltransferase family 1 protein</fullName>
    </submittedName>
</protein>
<dbReference type="SUPFAM" id="SSF53756">
    <property type="entry name" value="UDP-Glycosyltransferase/glycogen phosphorylase"/>
    <property type="match status" value="1"/>
</dbReference>
<comment type="caution">
    <text evidence="2">The sequence shown here is derived from an EMBL/GenBank/DDBJ whole genome shotgun (WGS) entry which is preliminary data.</text>
</comment>
<name>A0A7C0U2H0_DESA2</name>
<gene>
    <name evidence="2" type="ORF">ENG63_03825</name>
</gene>
<organism evidence="2">
    <name type="scientific">Desulfofervidus auxilii</name>
    <dbReference type="NCBI Taxonomy" id="1621989"/>
    <lineage>
        <taxon>Bacteria</taxon>
        <taxon>Pseudomonadati</taxon>
        <taxon>Thermodesulfobacteriota</taxon>
        <taxon>Candidatus Desulfofervidia</taxon>
        <taxon>Candidatus Desulfofervidales</taxon>
        <taxon>Candidatus Desulfofervidaceae</taxon>
        <taxon>Candidatus Desulfofervidus</taxon>
    </lineage>
</organism>
<reference evidence="2" key="1">
    <citation type="journal article" date="2020" name="mSystems">
        <title>Genome- and Community-Level Interaction Insights into Carbon Utilization and Element Cycling Functions of Hydrothermarchaeota in Hydrothermal Sediment.</title>
        <authorList>
            <person name="Zhou Z."/>
            <person name="Liu Y."/>
            <person name="Xu W."/>
            <person name="Pan J."/>
            <person name="Luo Z.H."/>
            <person name="Li M."/>
        </authorList>
    </citation>
    <scope>NUCLEOTIDE SEQUENCE [LARGE SCALE GENOMIC DNA]</scope>
    <source>
        <strain evidence="2">HyVt-233</strain>
    </source>
</reference>
<sequence length="284" mass="32613">IHSHSPKDHWISYWATLNSNIPILRWRDIINPVPSKWHRSFIYKRGCKYLLVRCNMIKEMFIKNNKINPKKIKVIPASIDFEKFNPNINGNYIRSEFNIPLNATIIALIAQIRPEKGHKYFIEAANYLKDRPNIYFLIVGGETDKSSIRINELKDLINKFGLKNIIFTGFRKDIPQIISTIDILVLPSTDVESVGRVILEAFAMKKPVIATSIGGIPEFVLNKKTGILIPPHNSKAIAEAIDFILNNPLKTKEMIENAYDFVKRNFSVETIVDKIEEIQNDALK</sequence>
<dbReference type="EMBL" id="DRBS01000146">
    <property type="protein sequence ID" value="HDD43973.1"/>
    <property type="molecule type" value="Genomic_DNA"/>
</dbReference>
<evidence type="ECO:0000313" key="2">
    <source>
        <dbReference type="EMBL" id="HDD43973.1"/>
    </source>
</evidence>
<dbReference type="Proteomes" id="UP000886289">
    <property type="component" value="Unassembled WGS sequence"/>
</dbReference>
<dbReference type="Gene3D" id="3.40.50.2000">
    <property type="entry name" value="Glycogen Phosphorylase B"/>
    <property type="match status" value="2"/>
</dbReference>
<proteinExistence type="predicted"/>
<dbReference type="AlphaFoldDB" id="A0A7C0U2H0"/>
<feature type="domain" description="Glycosyl transferase family 1" evidence="1">
    <location>
        <begin position="94"/>
        <end position="260"/>
    </location>
</feature>
<evidence type="ECO:0000259" key="1">
    <source>
        <dbReference type="Pfam" id="PF00534"/>
    </source>
</evidence>
<accession>A0A7C0U2H0</accession>
<dbReference type="PANTHER" id="PTHR12526">
    <property type="entry name" value="GLYCOSYLTRANSFERASE"/>
    <property type="match status" value="1"/>
</dbReference>
<dbReference type="GO" id="GO:0016757">
    <property type="term" value="F:glycosyltransferase activity"/>
    <property type="evidence" value="ECO:0007669"/>
    <property type="project" value="InterPro"/>
</dbReference>
<dbReference type="CDD" id="cd03801">
    <property type="entry name" value="GT4_PimA-like"/>
    <property type="match status" value="1"/>
</dbReference>
<feature type="non-terminal residue" evidence="2">
    <location>
        <position position="1"/>
    </location>
</feature>